<feature type="coiled-coil region" evidence="1">
    <location>
        <begin position="1563"/>
        <end position="1590"/>
    </location>
</feature>
<organism evidence="4 5">
    <name type="scientific">Chenopodium quinoa</name>
    <name type="common">Quinoa</name>
    <dbReference type="NCBI Taxonomy" id="63459"/>
    <lineage>
        <taxon>Eukaryota</taxon>
        <taxon>Viridiplantae</taxon>
        <taxon>Streptophyta</taxon>
        <taxon>Embryophyta</taxon>
        <taxon>Tracheophyta</taxon>
        <taxon>Spermatophyta</taxon>
        <taxon>Magnoliopsida</taxon>
        <taxon>eudicotyledons</taxon>
        <taxon>Gunneridae</taxon>
        <taxon>Pentapetalae</taxon>
        <taxon>Caryophyllales</taxon>
        <taxon>Chenopodiaceae</taxon>
        <taxon>Chenopodioideae</taxon>
        <taxon>Atripliceae</taxon>
        <taxon>Chenopodium</taxon>
    </lineage>
</organism>
<dbReference type="OMA" id="NDMEAQT"/>
<feature type="coiled-coil region" evidence="1">
    <location>
        <begin position="1698"/>
        <end position="1732"/>
    </location>
</feature>
<dbReference type="Gramene" id="AUR62006087-RA">
    <property type="protein sequence ID" value="AUR62006087-RA:cds"/>
    <property type="gene ID" value="AUR62006087"/>
</dbReference>
<evidence type="ECO:0000256" key="2">
    <source>
        <dbReference type="SAM" id="MobiDB-lite"/>
    </source>
</evidence>
<evidence type="ECO:0000313" key="5">
    <source>
        <dbReference type="Proteomes" id="UP000596660"/>
    </source>
</evidence>
<evidence type="ECO:0008006" key="6">
    <source>
        <dbReference type="Google" id="ProtNLM"/>
    </source>
</evidence>
<reference evidence="4" key="2">
    <citation type="submission" date="2021-03" db="UniProtKB">
        <authorList>
            <consortium name="EnsemblPlants"/>
        </authorList>
    </citation>
    <scope>IDENTIFICATION</scope>
</reference>
<evidence type="ECO:0000256" key="1">
    <source>
        <dbReference type="SAM" id="Coils"/>
    </source>
</evidence>
<sequence>MEGKKRKFQSIQKIYDEKIDDEGEKVYKFNILLPNGLNITLTKRNPENERISVDDFVKKVRGKCSAMLRQTDDLKPRRKVLWDSKELCLEDIKVIVVVPVVKVAVVVVIVVDALVGVVAVALVGVVAVAVVVVVVVVAAVVVAAPVVVAVVIAAPVDGSDQTADTFENMWDLTPDTDLLTELPDDYTFETALADLIDNSLQAVWSNGKDERKLISVEVNEDEVSVFDSGPGMDGSDENSIEKWGKMGASAHRSFKKLAIGGKPPYLMPFFGMFGYGGTIASMHLGSHAVVLAKTRESKKVYWLRLDRDALLKRSGSGHSWKAAGGMRDPSDCEIEMSPHGSFTKCDEISKAGRTTTLVDFEINGVNLAEIEGGEVAVTNLHSCNGLNFIVNLHFSVEEDKDTSKSPSSSAAREGNARLKCVYFPIIEGKENIEKILDKLNAEMVWILKKIMKLIVVFLSGGWAVCFLKLAGFSCDENLDFADTDAGFSPIPSKTDLAPQHAFTKALKDLGDDTKEQAVKVQIERGGKQLTLQQLVREYQDWILQMHGQYDDECNCGDDESVLLLNPYNKEALGITSDVARIHQAVTRKGKSWSRGQKVKIFKGACPGLHKNNMYATIEYFLLEGFQNEAGGVRDEDGSVLTADASGTNLELCKSKSLPITVIDSGKCAAVNDSEWNCQFDKQNLKLPSTIEVLGPKQCKTLDIDGALPTDASVSAGSLPPKEVVAILRPSNFSPSCTGNDLDQKYILRDNYEMCLNITFKAEAGKGLKFDPITVKSSSRKGCQGFYIFSLVSIPYLFQKAGVYSFSFSLKNCTTASCEKIVRVTASSKVKRWELLKGNDQTLALRVSAGSCFPPLSFCRYDEFENIIPFKGILPIECHLMSNETVISHLQNVKVELSSDMHSMIVMNARIKTDKLDIIRPSYEAMLALSLPHKGPILSISSVPGSLQRVHFSSSESGKGLLPQQVVEDFKLEMFDRHQNHVEQGTEVELDVHGFSFLDKIGLKRKVDNDGFIDLSGLLKVTEGYGKPVSITVKYNENGIFTKKFQVEKRELRITTVVPEVCPAGSKLKEVAFEVVNVEGDVDQTIDDEKGRCIIPSITLPQTEGRFCIEAVHSLHRELRVKFEVTLSRSTRMEYDTTSDLRGTEELYFDEPQFSDERVSSDSASYAANNLETKGLEFQNSKVTVPVPKEECDTLFSLQTPKVEQENSKPALFSESKLQNLQATLAQNLNKQSDLKCEHNNNMFKTPERKIICADSYTPEKAIALLGSDLQQFEIAEKEIQNHGSCIKKLEDNLKWAMVRREHIAEELRLMQAELVVLPLPLSQSKSMSQKEVVQEKIESKVDSAAAIYSIASQDMKLRNQHPDFMGDVVGLVALLATAPTPMHSCLFAEYLGEDQMLGIVCLSSAAIETPEDYETTINYLAKELGRSFEGRQLFICLEDIRQVYLKNDHQRRLDLPNPTLPDGSTPPGFLGYAVNMIDIDAEYIQVKTVAGRGLRETLFYHLFGDLQVYKTTEQLKYALGCITDAAISLDGCIMRRKGTVSLGSMLVEVHFPVNSEEQESSDREQILKVIKELKSELNLVEEAIPFLRKERKCCLSDFHDKKAGFLKLIKDKEATQKPILSQQSLQTTPTAPAPTQSPCEGASANDAIFLRIPINAQALVVQDVTALNSVDSNNSSANTATDVSNGALPYANTIMSNSKKLQDEVEKTGSKMKQHEDNIKFLKAQKNQLDDAILDLQVSLGKYLSSSAATKTEDGNTSHVQNEEETIKQILKHENSAAGIYCQLKNHHDSQTSNLSLCEDVLGIVASLGKVDDDNLSRPYAGEFLSSDPQRRLDIPKPRLPTGDIPAGFLGFAVNMIHVDRPHIFCLTSNGCGLRETLFYNLFSRLQVYRTRAEMLNALPCISDGAISLDGGMIRSTGVFFLGSREEVDVRFPKCSNRASLPDKYYELENQIKQKKWEKERIQEDIRREQAMLEHEKQNFNSKKQSFIKFLADSSTFMAQQQLQTAAVQNRQVPR</sequence>
<keyword evidence="3" id="KW-0812">Transmembrane</keyword>
<dbReference type="EnsemblPlants" id="AUR62006087-RA">
    <property type="protein sequence ID" value="AUR62006087-RA:cds"/>
    <property type="gene ID" value="AUR62006087"/>
</dbReference>
<keyword evidence="3" id="KW-0472">Membrane</keyword>
<accession>A0A803L2J8</accession>
<dbReference type="Proteomes" id="UP000596660">
    <property type="component" value="Unplaced"/>
</dbReference>
<keyword evidence="5" id="KW-1185">Reference proteome</keyword>
<dbReference type="Pfam" id="PF13589">
    <property type="entry name" value="HATPase_c_3"/>
    <property type="match status" value="1"/>
</dbReference>
<evidence type="ECO:0000256" key="3">
    <source>
        <dbReference type="SAM" id="Phobius"/>
    </source>
</evidence>
<evidence type="ECO:0000313" key="4">
    <source>
        <dbReference type="EnsemblPlants" id="AUR62006087-RA:cds"/>
    </source>
</evidence>
<dbReference type="SUPFAM" id="SSF55874">
    <property type="entry name" value="ATPase domain of HSP90 chaperone/DNA topoisomerase II/histidine kinase"/>
    <property type="match status" value="1"/>
</dbReference>
<dbReference type="InterPro" id="IPR036890">
    <property type="entry name" value="HATPase_C_sf"/>
</dbReference>
<protein>
    <recommendedName>
        <fullName evidence="6">Protein DEFECTIVE IN MERISTEM SILENCING 3</fullName>
    </recommendedName>
</protein>
<feature type="transmembrane region" description="Helical" evidence="3">
    <location>
        <begin position="94"/>
        <end position="115"/>
    </location>
</feature>
<reference evidence="4" key="1">
    <citation type="journal article" date="2017" name="Nature">
        <title>The genome of Chenopodium quinoa.</title>
        <authorList>
            <person name="Jarvis D.E."/>
            <person name="Ho Y.S."/>
            <person name="Lightfoot D.J."/>
            <person name="Schmoeckel S.M."/>
            <person name="Li B."/>
            <person name="Borm T.J.A."/>
            <person name="Ohyanagi H."/>
            <person name="Mineta K."/>
            <person name="Michell C.T."/>
            <person name="Saber N."/>
            <person name="Kharbatia N.M."/>
            <person name="Rupper R.R."/>
            <person name="Sharp A.R."/>
            <person name="Dally N."/>
            <person name="Boughton B.A."/>
            <person name="Woo Y.H."/>
            <person name="Gao G."/>
            <person name="Schijlen E.G.W.M."/>
            <person name="Guo X."/>
            <person name="Momin A.A."/>
            <person name="Negrao S."/>
            <person name="Al-Babili S."/>
            <person name="Gehring C."/>
            <person name="Roessner U."/>
            <person name="Jung C."/>
            <person name="Murphy K."/>
            <person name="Arold S.T."/>
            <person name="Gojobori T."/>
            <person name="van der Linden C.G."/>
            <person name="van Loo E.N."/>
            <person name="Jellen E.N."/>
            <person name="Maughan P.J."/>
            <person name="Tester M."/>
        </authorList>
    </citation>
    <scope>NUCLEOTIDE SEQUENCE [LARGE SCALE GENOMIC DNA]</scope>
    <source>
        <strain evidence="4">cv. PI 614886</strain>
    </source>
</reference>
<feature type="transmembrane region" description="Helical" evidence="3">
    <location>
        <begin position="121"/>
        <end position="154"/>
    </location>
</feature>
<dbReference type="PANTHER" id="PTHR33566:SF1">
    <property type="entry name" value="EN_SPM-LIKE TRANSPOSON-RELATED"/>
    <property type="match status" value="1"/>
</dbReference>
<feature type="transmembrane region" description="Helical" evidence="3">
    <location>
        <begin position="453"/>
        <end position="472"/>
    </location>
</feature>
<feature type="region of interest" description="Disordered" evidence="2">
    <location>
        <begin position="1619"/>
        <end position="1640"/>
    </location>
</feature>
<proteinExistence type="predicted"/>
<name>A0A803L2J8_CHEQI</name>
<keyword evidence="3" id="KW-1133">Transmembrane helix</keyword>
<feature type="compositionally biased region" description="Low complexity" evidence="2">
    <location>
        <begin position="1620"/>
        <end position="1638"/>
    </location>
</feature>
<dbReference type="PANTHER" id="PTHR33566">
    <property type="entry name" value="EN/SPM-LIKE TRANSPOSON-RELATED"/>
    <property type="match status" value="1"/>
</dbReference>
<dbReference type="Gene3D" id="3.30.565.10">
    <property type="entry name" value="Histidine kinase-like ATPase, C-terminal domain"/>
    <property type="match status" value="1"/>
</dbReference>
<feature type="coiled-coil region" evidence="1">
    <location>
        <begin position="1945"/>
        <end position="1979"/>
    </location>
</feature>
<keyword evidence="1" id="KW-0175">Coiled coil</keyword>